<sequence>MLSALAISTIKEFLMLPFIARFTDATGQAGELAGHVFRGKVTSSPLQWKAGADYVSSETAEFRLEITGQPRAYTLSGDAYRALDEYGYVDKFILLAALSPNLASDVESVFDEGTTVFSGLVTREATESCVVYSPTGDGDDILEDAENSNTWEVNEGNSSASPYFGSGSDEDVEEISVTEYLDALLEIAIKDLRSQASTKSLAFAQRLSLLNKWGELVDGKPYEPSDGLDDSHQTLMSLIEEARTITALLP</sequence>
<organism evidence="1">
    <name type="scientific">Burkholderia sp. M701</name>
    <dbReference type="NCBI Taxonomy" id="326454"/>
    <lineage>
        <taxon>Bacteria</taxon>
        <taxon>Pseudomonadati</taxon>
        <taxon>Pseudomonadota</taxon>
        <taxon>Betaproteobacteria</taxon>
        <taxon>Burkholderiales</taxon>
        <taxon>Burkholderiaceae</taxon>
        <taxon>Burkholderia</taxon>
    </lineage>
</organism>
<evidence type="ECO:0000313" key="1">
    <source>
        <dbReference type="EMBL" id="BAO19208.1"/>
    </source>
</evidence>
<accession>V5YPG3</accession>
<proteinExistence type="predicted"/>
<reference evidence="1" key="2">
    <citation type="submission" date="2024-06" db="EMBL/GenBank/DDBJ databases">
        <authorList>
            <person name="Sakai Y."/>
            <person name="Fujii T."/>
        </authorList>
    </citation>
    <scope>NUCLEOTIDE SEQUENCE</scope>
    <source>
        <strain evidence="1">M701</strain>
        <plasmid evidence="1">pM7012</plasmid>
    </source>
</reference>
<keyword evidence="1" id="KW-0614">Plasmid</keyword>
<dbReference type="AlphaFoldDB" id="V5YPG3"/>
<reference evidence="1" key="1">
    <citation type="journal article" date="2014" name="Microbiology">
        <title>A 2,4-dichlorophenoxyacetic acid degradation plasmid pM7012 discloses distribution of an unclassified megaplasmid group across bacterial species.</title>
        <authorList>
            <person name="Sakai Y."/>
            <person name="Ogawa N."/>
            <person name="Shimomura Y."/>
            <person name="Fujii T."/>
        </authorList>
    </citation>
    <scope>NUCLEOTIDE SEQUENCE</scope>
    <source>
        <strain evidence="1">M701</strain>
    </source>
</reference>
<name>V5YPG3_9BURK</name>
<dbReference type="EMBL" id="AB853026">
    <property type="protein sequence ID" value="BAO19208.1"/>
    <property type="molecule type" value="Genomic_DNA"/>
</dbReference>
<geneLocation type="plasmid" evidence="1">
    <name>pM7012</name>
</geneLocation>
<protein>
    <submittedName>
        <fullName evidence="1">Uncharacterized protein</fullName>
    </submittedName>
</protein>